<dbReference type="EMBL" id="VFLP01000006">
    <property type="protein sequence ID" value="TRX97310.1"/>
    <property type="molecule type" value="Genomic_DNA"/>
</dbReference>
<name>A0A553IAT9_9PEZI</name>
<reference evidence="4" key="1">
    <citation type="submission" date="2019-06" db="EMBL/GenBank/DDBJ databases">
        <title>Draft genome sequence of the griseofulvin-producing fungus Xylaria cubensis strain G536.</title>
        <authorList>
            <person name="Mead M.E."/>
            <person name="Raja H.A."/>
            <person name="Steenwyk J.L."/>
            <person name="Knowles S.L."/>
            <person name="Oberlies N.H."/>
            <person name="Rokas A."/>
        </authorList>
    </citation>
    <scope>NUCLEOTIDE SEQUENCE [LARGE SCALE GENOMIC DNA]</scope>
    <source>
        <strain evidence="4">G536</strain>
    </source>
</reference>
<dbReference type="GO" id="GO:0016887">
    <property type="term" value="F:ATP hydrolysis activity"/>
    <property type="evidence" value="ECO:0007669"/>
    <property type="project" value="InterPro"/>
</dbReference>
<dbReference type="InterPro" id="IPR027417">
    <property type="entry name" value="P-loop_NTPase"/>
</dbReference>
<comment type="caution">
    <text evidence="3">The sequence shown here is derived from an EMBL/GenBank/DDBJ whole genome shotgun (WGS) entry which is preliminary data.</text>
</comment>
<evidence type="ECO:0000313" key="4">
    <source>
        <dbReference type="Proteomes" id="UP000319160"/>
    </source>
</evidence>
<sequence length="435" mass="49940">MATYYIKGENLERHLRPINWLIQVMLSWVMGTIFVSVISNLIIKYLVLTWSNCQATSRGWSKERKTWEHRNKTFDKIIRIVRFIGFSNTEAYGQKIISPPFFDPPEWVGSSQNVVSEQLTMLWSYIIQNRADEYATADKWIASGKITSSLHRAIQGTDLADEMGPEAMKRNEPPDEKFELLLPPTIKGFNMRRKKWYDLMADRVNDVEWNKEAFQNMVINRKAKDLVQALVSNQLAADTNTLSADLIEGKGNGLILLLHGSPGTGKTLTAESVAEIRKTAEKYLESVLHLGKLWKCVVLLDEADVFLEQRSLEDLERNALVAVFLRALEYYEGVLILTSNRNFFEKLDCLQDAAIDVDDLRDHLVEMKEEEVNGRQTRNAITTARQYAKWKGETLTYAKLKDVIEVAGCFDKYLKELHRGLTQDQLAKDEGVRLR</sequence>
<keyword evidence="4" id="KW-1185">Reference proteome</keyword>
<dbReference type="AlphaFoldDB" id="A0A553IAT9"/>
<feature type="domain" description="ATPase AAA-type core" evidence="2">
    <location>
        <begin position="256"/>
        <end position="348"/>
    </location>
</feature>
<keyword evidence="1" id="KW-0812">Transmembrane</keyword>
<evidence type="ECO:0000259" key="2">
    <source>
        <dbReference type="Pfam" id="PF00004"/>
    </source>
</evidence>
<gene>
    <name evidence="3" type="ORF">FHL15_001588</name>
</gene>
<organism evidence="3 4">
    <name type="scientific">Xylaria flabelliformis</name>
    <dbReference type="NCBI Taxonomy" id="2512241"/>
    <lineage>
        <taxon>Eukaryota</taxon>
        <taxon>Fungi</taxon>
        <taxon>Dikarya</taxon>
        <taxon>Ascomycota</taxon>
        <taxon>Pezizomycotina</taxon>
        <taxon>Sordariomycetes</taxon>
        <taxon>Xylariomycetidae</taxon>
        <taxon>Xylariales</taxon>
        <taxon>Xylariaceae</taxon>
        <taxon>Xylaria</taxon>
    </lineage>
</organism>
<evidence type="ECO:0000313" key="3">
    <source>
        <dbReference type="EMBL" id="TRX97310.1"/>
    </source>
</evidence>
<protein>
    <recommendedName>
        <fullName evidence="2">ATPase AAA-type core domain-containing protein</fullName>
    </recommendedName>
</protein>
<dbReference type="Proteomes" id="UP000319160">
    <property type="component" value="Unassembled WGS sequence"/>
</dbReference>
<dbReference type="SUPFAM" id="SSF52540">
    <property type="entry name" value="P-loop containing nucleoside triphosphate hydrolases"/>
    <property type="match status" value="1"/>
</dbReference>
<dbReference type="Gene3D" id="3.40.50.300">
    <property type="entry name" value="P-loop containing nucleotide triphosphate hydrolases"/>
    <property type="match status" value="2"/>
</dbReference>
<keyword evidence="1" id="KW-0472">Membrane</keyword>
<dbReference type="InterPro" id="IPR003959">
    <property type="entry name" value="ATPase_AAA_core"/>
</dbReference>
<feature type="transmembrane region" description="Helical" evidence="1">
    <location>
        <begin position="20"/>
        <end position="43"/>
    </location>
</feature>
<accession>A0A553IAT9</accession>
<keyword evidence="1" id="KW-1133">Transmembrane helix</keyword>
<evidence type="ECO:0000256" key="1">
    <source>
        <dbReference type="SAM" id="Phobius"/>
    </source>
</evidence>
<dbReference type="PANTHER" id="PTHR46411:SF2">
    <property type="entry name" value="AAA+ ATPASE DOMAIN-CONTAINING PROTEIN"/>
    <property type="match status" value="1"/>
</dbReference>
<dbReference type="GO" id="GO:0005524">
    <property type="term" value="F:ATP binding"/>
    <property type="evidence" value="ECO:0007669"/>
    <property type="project" value="InterPro"/>
</dbReference>
<dbReference type="Pfam" id="PF00004">
    <property type="entry name" value="AAA"/>
    <property type="match status" value="1"/>
</dbReference>
<dbReference type="PANTHER" id="PTHR46411">
    <property type="entry name" value="FAMILY ATPASE, PUTATIVE-RELATED"/>
    <property type="match status" value="1"/>
</dbReference>
<dbReference type="OrthoDB" id="10042665at2759"/>
<proteinExistence type="predicted"/>